<evidence type="ECO:0000256" key="2">
    <source>
        <dbReference type="ARBA" id="ARBA00011245"/>
    </source>
</evidence>
<dbReference type="GO" id="GO:0004832">
    <property type="term" value="F:valine-tRNA ligase activity"/>
    <property type="evidence" value="ECO:0007669"/>
    <property type="project" value="UniProtKB-UniRule"/>
</dbReference>
<dbReference type="FunFam" id="1.10.287.380:FF:000001">
    <property type="entry name" value="Valine--tRNA ligase"/>
    <property type="match status" value="1"/>
</dbReference>
<dbReference type="Pfam" id="PF08264">
    <property type="entry name" value="Anticodon_1"/>
    <property type="match status" value="1"/>
</dbReference>
<comment type="caution">
    <text evidence="16">The sequence shown here is derived from an EMBL/GenBank/DDBJ whole genome shotgun (WGS) entry which is preliminary data.</text>
</comment>
<keyword evidence="7 12" id="KW-0648">Protein biosynthesis</keyword>
<comment type="function">
    <text evidence="12">Catalyzes the attachment of valine to tRNA(Val). As ValRS can inadvertently accommodate and process structurally similar amino acids such as threonine, to avoid such errors, it has a 'posttransfer' editing activity that hydrolyzes mischarged Thr-tRNA(Val) in a tRNA-dependent manner.</text>
</comment>
<dbReference type="PROSITE" id="PS00178">
    <property type="entry name" value="AA_TRNA_LIGASE_I"/>
    <property type="match status" value="1"/>
</dbReference>
<keyword evidence="6 12" id="KW-0067">ATP-binding</keyword>
<dbReference type="InterPro" id="IPR013155">
    <property type="entry name" value="M/V/L/I-tRNA-synth_anticd-bd"/>
</dbReference>
<accession>A0A2A5WRM8</accession>
<dbReference type="InterPro" id="IPR001412">
    <property type="entry name" value="aa-tRNA-synth_I_CS"/>
</dbReference>
<keyword evidence="4 12" id="KW-0436">Ligase</keyword>
<evidence type="ECO:0000256" key="11">
    <source>
        <dbReference type="ARBA" id="ARBA00060830"/>
    </source>
</evidence>
<dbReference type="InterPro" id="IPR019499">
    <property type="entry name" value="Val-tRNA_synth_tRNA-bd"/>
</dbReference>
<dbReference type="InterPro" id="IPR014729">
    <property type="entry name" value="Rossmann-like_a/b/a_fold"/>
</dbReference>
<dbReference type="EMBL" id="NTKD01000032">
    <property type="protein sequence ID" value="PDH38933.1"/>
    <property type="molecule type" value="Genomic_DNA"/>
</dbReference>
<dbReference type="EC" id="6.1.1.9" evidence="12"/>
<dbReference type="GO" id="GO:0006438">
    <property type="term" value="P:valyl-tRNA aminoacylation"/>
    <property type="evidence" value="ECO:0007669"/>
    <property type="project" value="UniProtKB-UniRule"/>
</dbReference>
<comment type="domain">
    <text evidence="12">ValRS has two distinct active sites: one for aminoacylation and one for editing. The misactivated threonine is translocated from the active site to the editing site.</text>
</comment>
<evidence type="ECO:0000256" key="6">
    <source>
        <dbReference type="ARBA" id="ARBA00022840"/>
    </source>
</evidence>
<comment type="domain">
    <text evidence="12">The C-terminal coiled-coil domain is crucial for aminoacylation activity.</text>
</comment>
<proteinExistence type="inferred from homology"/>
<dbReference type="PANTHER" id="PTHR11946">
    <property type="entry name" value="VALYL-TRNA SYNTHETASES"/>
    <property type="match status" value="1"/>
</dbReference>
<evidence type="ECO:0000256" key="4">
    <source>
        <dbReference type="ARBA" id="ARBA00022598"/>
    </source>
</evidence>
<comment type="similarity">
    <text evidence="11 12">Belongs to the class-I aminoacyl-tRNA synthetase family. ValS type 1 subfamily.</text>
</comment>
<feature type="domain" description="Aminoacyl-tRNA synthetase class Ia" evidence="13">
    <location>
        <begin position="14"/>
        <end position="599"/>
    </location>
</feature>
<feature type="short sequence motif" description="'KMSKS' region" evidence="12">
    <location>
        <begin position="523"/>
        <end position="527"/>
    </location>
</feature>
<feature type="short sequence motif" description="'HIGH' region" evidence="12">
    <location>
        <begin position="40"/>
        <end position="50"/>
    </location>
</feature>
<dbReference type="GO" id="GO:0005829">
    <property type="term" value="C:cytosol"/>
    <property type="evidence" value="ECO:0007669"/>
    <property type="project" value="TreeGrafter"/>
</dbReference>
<dbReference type="InterPro" id="IPR009008">
    <property type="entry name" value="Val/Leu/Ile-tRNA-synth_edit"/>
</dbReference>
<evidence type="ECO:0000256" key="8">
    <source>
        <dbReference type="ARBA" id="ARBA00023054"/>
    </source>
</evidence>
<dbReference type="SUPFAM" id="SSF52374">
    <property type="entry name" value="Nucleotidylyl transferase"/>
    <property type="match status" value="1"/>
</dbReference>
<dbReference type="GO" id="GO:0005524">
    <property type="term" value="F:ATP binding"/>
    <property type="evidence" value="ECO:0007669"/>
    <property type="project" value="UniProtKB-UniRule"/>
</dbReference>
<dbReference type="NCBIfam" id="NF004349">
    <property type="entry name" value="PRK05729.1"/>
    <property type="match status" value="1"/>
</dbReference>
<evidence type="ECO:0000256" key="3">
    <source>
        <dbReference type="ARBA" id="ARBA00022490"/>
    </source>
</evidence>
<evidence type="ECO:0000256" key="9">
    <source>
        <dbReference type="ARBA" id="ARBA00023146"/>
    </source>
</evidence>
<sequence length="922" mass="104918">MADKYQPHDIEQSWYQQWEQAGYFAPSGNGDPFTIAIPPPNVTGTLHMGHAFQHSLVDALIRYRRMTGRRTLWQMGTDHAGISTQLVVQEQLAAKGIDHQEIGREKFVEEAWRWKEQSGGTITKQLRRLGASLHWETERFTMDEGLSRAVLEVFVRLYEEGLIYRGKRLVNWDPVLKTSLSDLEVESEEEQGHLWHFRYPLKDDPSTHLVVATTRPETMLGDTAVAVHPDDERFAHLVGQSVLLPLADREIPIIADEYVDREFGSGCVKITPAHDFNDIEIGARHNLPVINVLNDDGTMNTETPGAYQGLDRFDARKKVVSDLDDLGFLEKIEDHRLPVPRGEKSGAVVEPLISDQWYVKIKPLAEPAIKAVEDGDIEFFPKNYENNYFVWMRDIQDWCISRQQWWGHQIPAWYGPDGEIYVGHSEQEVRDKHNLDAGVELIRDQDVLDTWFSSALWTFSTLGWPDETEELDIYHPTDVMVTGHDIITFWVSRMIMMTLKFRGEVPFSKVYVTGLVTDAEGQKMSKSKGNGIDPIDIIDGITLDDLVEKRTTGLVQPNMAPKIEKATRKEFPNGIEAYGTDALRFTFCAIATRSRTIRFDMNRVAGYRNFCNKLWNAAAFVGINTDKFDAVDIAEGEKNFTVIDEWIAAELQRTTADVTLAMETSRFDLAAKALYEFIWDEFCAWYMELTKPLLNSDETDEATQRGTRYTLLQTLESILRLTHPFMPYITEELWQRLPKAIRGGGETLMLQAFPESSGEINETAVADVAWLKEVVTGARNIRGEMDISPAKPIPILFYQGNDQDRTRLSTHEQLIRFLIRPESLAWLDPDADVPVAAAQIIGDMQLLVPMAGLMDKDAELARLDKEIDRLTKDVGRTEGKLGNAKFVDRAPADVVQKERDKLSELNSVIERLKVQRDRVASL</sequence>
<feature type="coiled-coil region" evidence="12">
    <location>
        <begin position="853"/>
        <end position="915"/>
    </location>
</feature>
<dbReference type="FunFam" id="3.40.50.620:FF:000032">
    <property type="entry name" value="Valine--tRNA ligase"/>
    <property type="match status" value="1"/>
</dbReference>
<dbReference type="InterPro" id="IPR009080">
    <property type="entry name" value="tRNAsynth_Ia_anticodon-bd"/>
</dbReference>
<keyword evidence="9 12" id="KW-0030">Aminoacyl-tRNA synthetase</keyword>
<dbReference type="InterPro" id="IPR037118">
    <property type="entry name" value="Val-tRNA_synth_C_sf"/>
</dbReference>
<evidence type="ECO:0000259" key="14">
    <source>
        <dbReference type="Pfam" id="PF08264"/>
    </source>
</evidence>
<dbReference type="Gene3D" id="3.40.50.620">
    <property type="entry name" value="HUPs"/>
    <property type="match status" value="2"/>
</dbReference>
<organism evidence="16 17">
    <name type="scientific">OM182 bacterium MED-G24</name>
    <dbReference type="NCBI Taxonomy" id="1986255"/>
    <lineage>
        <taxon>Bacteria</taxon>
        <taxon>Pseudomonadati</taxon>
        <taxon>Pseudomonadota</taxon>
        <taxon>Gammaproteobacteria</taxon>
        <taxon>OMG group</taxon>
        <taxon>OM182 clade</taxon>
    </lineage>
</organism>
<comment type="subcellular location">
    <subcellularLocation>
        <location evidence="1 12">Cytoplasm</location>
    </subcellularLocation>
</comment>
<dbReference type="GO" id="GO:0002161">
    <property type="term" value="F:aminoacyl-tRNA deacylase activity"/>
    <property type="evidence" value="ECO:0007669"/>
    <property type="project" value="InterPro"/>
</dbReference>
<feature type="domain" description="Valyl-tRNA synthetase tRNA-binding arm" evidence="15">
    <location>
        <begin position="857"/>
        <end position="917"/>
    </location>
</feature>
<dbReference type="InterPro" id="IPR033705">
    <property type="entry name" value="Anticodon_Ia_Val"/>
</dbReference>
<dbReference type="CDD" id="cd00817">
    <property type="entry name" value="ValRS_core"/>
    <property type="match status" value="1"/>
</dbReference>
<dbReference type="PRINTS" id="PR00986">
    <property type="entry name" value="TRNASYNTHVAL"/>
</dbReference>
<dbReference type="Gene3D" id="3.90.740.10">
    <property type="entry name" value="Valyl/Leucyl/Isoleucyl-tRNA synthetase, editing domain"/>
    <property type="match status" value="1"/>
</dbReference>
<dbReference type="Pfam" id="PF10458">
    <property type="entry name" value="Val_tRNA-synt_C"/>
    <property type="match status" value="1"/>
</dbReference>
<evidence type="ECO:0000259" key="15">
    <source>
        <dbReference type="Pfam" id="PF10458"/>
    </source>
</evidence>
<dbReference type="SUPFAM" id="SSF46589">
    <property type="entry name" value="tRNA-binding arm"/>
    <property type="match status" value="1"/>
</dbReference>
<dbReference type="NCBIfam" id="TIGR00422">
    <property type="entry name" value="valS"/>
    <property type="match status" value="1"/>
</dbReference>
<evidence type="ECO:0000256" key="5">
    <source>
        <dbReference type="ARBA" id="ARBA00022741"/>
    </source>
</evidence>
<protein>
    <recommendedName>
        <fullName evidence="12">Valine--tRNA ligase</fullName>
        <ecNumber evidence="12">6.1.1.9</ecNumber>
    </recommendedName>
    <alternativeName>
        <fullName evidence="12">Valyl-tRNA synthetase</fullName>
        <shortName evidence="12">ValRS</shortName>
    </alternativeName>
</protein>
<evidence type="ECO:0000313" key="16">
    <source>
        <dbReference type="EMBL" id="PDH38933.1"/>
    </source>
</evidence>
<dbReference type="InterPro" id="IPR002300">
    <property type="entry name" value="aa-tRNA-synth_Ia"/>
</dbReference>
<evidence type="ECO:0000313" key="17">
    <source>
        <dbReference type="Proteomes" id="UP000219327"/>
    </source>
</evidence>
<dbReference type="SUPFAM" id="SSF47323">
    <property type="entry name" value="Anticodon-binding domain of a subclass of class I aminoacyl-tRNA synthetases"/>
    <property type="match status" value="1"/>
</dbReference>
<keyword evidence="3 12" id="KW-0963">Cytoplasm</keyword>
<feature type="domain" description="Methionyl/Valyl/Leucyl/Isoleucyl-tRNA synthetase anticodon-binding" evidence="14">
    <location>
        <begin position="644"/>
        <end position="795"/>
    </location>
</feature>
<dbReference type="AlphaFoldDB" id="A0A2A5WRM8"/>
<comment type="catalytic activity">
    <reaction evidence="10 12">
        <text>tRNA(Val) + L-valine + ATP = L-valyl-tRNA(Val) + AMP + diphosphate</text>
        <dbReference type="Rhea" id="RHEA:10704"/>
        <dbReference type="Rhea" id="RHEA-COMP:9672"/>
        <dbReference type="Rhea" id="RHEA-COMP:9708"/>
        <dbReference type="ChEBI" id="CHEBI:30616"/>
        <dbReference type="ChEBI" id="CHEBI:33019"/>
        <dbReference type="ChEBI" id="CHEBI:57762"/>
        <dbReference type="ChEBI" id="CHEBI:78442"/>
        <dbReference type="ChEBI" id="CHEBI:78537"/>
        <dbReference type="ChEBI" id="CHEBI:456215"/>
        <dbReference type="EC" id="6.1.1.9"/>
    </reaction>
</comment>
<name>A0A2A5WRM8_9GAMM</name>
<dbReference type="FunFam" id="3.40.50.620:FF:000073">
    <property type="entry name" value="Valine--tRNA ligase"/>
    <property type="match status" value="1"/>
</dbReference>
<dbReference type="Pfam" id="PF00133">
    <property type="entry name" value="tRNA-synt_1"/>
    <property type="match status" value="1"/>
</dbReference>
<reference evidence="16 17" key="1">
    <citation type="submission" date="2017-08" db="EMBL/GenBank/DDBJ databases">
        <title>Fine stratification of microbial communities through a metagenomic profile of the photic zone.</title>
        <authorList>
            <person name="Haro-Moreno J.M."/>
            <person name="Lopez-Perez M."/>
            <person name="De La Torre J."/>
            <person name="Picazo A."/>
            <person name="Camacho A."/>
            <person name="Rodriguez-Valera F."/>
        </authorList>
    </citation>
    <scope>NUCLEOTIDE SEQUENCE [LARGE SCALE GENOMIC DNA]</scope>
    <source>
        <strain evidence="16">MED-G24</strain>
    </source>
</reference>
<dbReference type="Gene3D" id="1.10.730.10">
    <property type="entry name" value="Isoleucyl-tRNA Synthetase, Domain 1"/>
    <property type="match status" value="1"/>
</dbReference>
<dbReference type="SUPFAM" id="SSF50677">
    <property type="entry name" value="ValRS/IleRS/LeuRS editing domain"/>
    <property type="match status" value="1"/>
</dbReference>
<feature type="binding site" evidence="12">
    <location>
        <position position="526"/>
    </location>
    <ligand>
        <name>ATP</name>
        <dbReference type="ChEBI" id="CHEBI:30616"/>
    </ligand>
</feature>
<dbReference type="InterPro" id="IPR002303">
    <property type="entry name" value="Valyl-tRNA_ligase"/>
</dbReference>
<keyword evidence="8 12" id="KW-0175">Coiled coil</keyword>
<dbReference type="InterPro" id="IPR010978">
    <property type="entry name" value="tRNA-bd_arm"/>
</dbReference>
<keyword evidence="5 12" id="KW-0547">Nucleotide-binding</keyword>
<dbReference type="CDD" id="cd07962">
    <property type="entry name" value="Anticodon_Ia_Val"/>
    <property type="match status" value="1"/>
</dbReference>
<evidence type="ECO:0000256" key="10">
    <source>
        <dbReference type="ARBA" id="ARBA00047552"/>
    </source>
</evidence>
<dbReference type="PANTHER" id="PTHR11946:SF93">
    <property type="entry name" value="VALINE--TRNA LIGASE, CHLOROPLASTIC_MITOCHONDRIAL 2"/>
    <property type="match status" value="1"/>
</dbReference>
<dbReference type="FunFam" id="3.90.740.10:FF:000005">
    <property type="entry name" value="Valine--tRNA ligase, mitochondrial"/>
    <property type="match status" value="1"/>
</dbReference>
<dbReference type="Gene3D" id="1.10.287.380">
    <property type="entry name" value="Valyl-tRNA synthetase, C-terminal domain"/>
    <property type="match status" value="1"/>
</dbReference>
<dbReference type="HAMAP" id="MF_02004">
    <property type="entry name" value="Val_tRNA_synth_type1"/>
    <property type="match status" value="1"/>
</dbReference>
<dbReference type="Proteomes" id="UP000219327">
    <property type="component" value="Unassembled WGS sequence"/>
</dbReference>
<gene>
    <name evidence="12" type="primary">valS</name>
    <name evidence="16" type="ORF">CNE99_06540</name>
</gene>
<evidence type="ECO:0000256" key="12">
    <source>
        <dbReference type="HAMAP-Rule" id="MF_02004"/>
    </source>
</evidence>
<evidence type="ECO:0000256" key="1">
    <source>
        <dbReference type="ARBA" id="ARBA00004496"/>
    </source>
</evidence>
<evidence type="ECO:0000259" key="13">
    <source>
        <dbReference type="Pfam" id="PF00133"/>
    </source>
</evidence>
<evidence type="ECO:0000256" key="7">
    <source>
        <dbReference type="ARBA" id="ARBA00022917"/>
    </source>
</evidence>
<comment type="subunit">
    <text evidence="2 12">Monomer.</text>
</comment>